<evidence type="ECO:0000313" key="1">
    <source>
        <dbReference type="EMBL" id="KAJ0183344.1"/>
    </source>
</evidence>
<proteinExistence type="predicted"/>
<keyword evidence="2" id="KW-1185">Reference proteome</keyword>
<protein>
    <submittedName>
        <fullName evidence="1">Uncharacterized protein</fullName>
    </submittedName>
</protein>
<name>A0ACC1DHA5_9NEOP</name>
<dbReference type="EMBL" id="CM034388">
    <property type="protein sequence ID" value="KAJ0183344.1"/>
    <property type="molecule type" value="Genomic_DNA"/>
</dbReference>
<accession>A0ACC1DHA5</accession>
<dbReference type="Proteomes" id="UP000824533">
    <property type="component" value="Linkage Group LG02"/>
</dbReference>
<comment type="caution">
    <text evidence="1">The sequence shown here is derived from an EMBL/GenBank/DDBJ whole genome shotgun (WGS) entry which is preliminary data.</text>
</comment>
<organism evidence="1 2">
    <name type="scientific">Dendrolimus kikuchii</name>
    <dbReference type="NCBI Taxonomy" id="765133"/>
    <lineage>
        <taxon>Eukaryota</taxon>
        <taxon>Metazoa</taxon>
        <taxon>Ecdysozoa</taxon>
        <taxon>Arthropoda</taxon>
        <taxon>Hexapoda</taxon>
        <taxon>Insecta</taxon>
        <taxon>Pterygota</taxon>
        <taxon>Neoptera</taxon>
        <taxon>Endopterygota</taxon>
        <taxon>Lepidoptera</taxon>
        <taxon>Glossata</taxon>
        <taxon>Ditrysia</taxon>
        <taxon>Bombycoidea</taxon>
        <taxon>Lasiocampidae</taxon>
        <taxon>Dendrolimus</taxon>
    </lineage>
</organism>
<sequence>MKNLKNRNIFLHVVATRSVSLLACIMVLPVIKYIKRKTTMIIGNVLCSSCFIIIAFVPEGKASVVLGCFGVLFCYMVFIVIYLYCTEMFSTVVRNSAVGISSMMARFGAMIAPFIADLKPYGKWCAPIAFGIFSLMTAVLCRFFPETKDCELLMTIEEGEALGTGVLQSQEPQFRN</sequence>
<gene>
    <name evidence="1" type="ORF">K1T71_001320</name>
</gene>
<evidence type="ECO:0000313" key="2">
    <source>
        <dbReference type="Proteomes" id="UP000824533"/>
    </source>
</evidence>
<reference evidence="1 2" key="1">
    <citation type="journal article" date="2021" name="Front. Genet.">
        <title>Chromosome-Level Genome Assembly Reveals Significant Gene Expansion in the Toll and IMD Signaling Pathways of Dendrolimus kikuchii.</title>
        <authorList>
            <person name="Zhou J."/>
            <person name="Wu P."/>
            <person name="Xiong Z."/>
            <person name="Liu N."/>
            <person name="Zhao N."/>
            <person name="Ji M."/>
            <person name="Qiu Y."/>
            <person name="Yang B."/>
        </authorList>
    </citation>
    <scope>NUCLEOTIDE SEQUENCE [LARGE SCALE GENOMIC DNA]</scope>
    <source>
        <strain evidence="1">Ann1</strain>
    </source>
</reference>